<name>A0ABS5T0V6_9GAMM</name>
<dbReference type="SUPFAM" id="SSF56529">
    <property type="entry name" value="FAH"/>
    <property type="match status" value="1"/>
</dbReference>
<dbReference type="InterPro" id="IPR036663">
    <property type="entry name" value="Fumarylacetoacetase_C_sf"/>
</dbReference>
<keyword evidence="4" id="KW-1185">Reference proteome</keyword>
<protein>
    <submittedName>
        <fullName evidence="3">Fumarylacetoacetate hydrolase family protein</fullName>
    </submittedName>
</protein>
<evidence type="ECO:0000313" key="3">
    <source>
        <dbReference type="EMBL" id="MBT0724633.1"/>
    </source>
</evidence>
<evidence type="ECO:0000259" key="2">
    <source>
        <dbReference type="Pfam" id="PF01557"/>
    </source>
</evidence>
<keyword evidence="3" id="KW-0378">Hydrolase</keyword>
<dbReference type="Proteomes" id="UP000790096">
    <property type="component" value="Unassembled WGS sequence"/>
</dbReference>
<dbReference type="PANTHER" id="PTHR11820:SF7">
    <property type="entry name" value="ACYLPYRUVASE FAHD1, MITOCHONDRIAL"/>
    <property type="match status" value="1"/>
</dbReference>
<evidence type="ECO:0000256" key="1">
    <source>
        <dbReference type="ARBA" id="ARBA00022723"/>
    </source>
</evidence>
<dbReference type="InterPro" id="IPR011234">
    <property type="entry name" value="Fumarylacetoacetase-like_C"/>
</dbReference>
<sequence>MINNIYCIGRNYTEHAQELGNRVEEDPVVFSKPNSSLITDNTITLPGFSQDVHYETEIVIRISAPAFQIDIDQAEECFDKIAVGLDLTARDLQAELKNKKLPWLLAKGFNGSCYVSDFVPKQAVPEPIHFALEINGKKVQQGVSSEMVFSMKYIIAFISQYIALQPGDIIFTGTPKGVGKLKTGDKLRLSLEGEMMAELQVD</sequence>
<dbReference type="Gene3D" id="3.90.850.10">
    <property type="entry name" value="Fumarylacetoacetase-like, C-terminal domain"/>
    <property type="match status" value="1"/>
</dbReference>
<dbReference type="Pfam" id="PF01557">
    <property type="entry name" value="FAA_hydrolase"/>
    <property type="match status" value="1"/>
</dbReference>
<keyword evidence="1" id="KW-0479">Metal-binding</keyword>
<dbReference type="PANTHER" id="PTHR11820">
    <property type="entry name" value="ACYLPYRUVASE"/>
    <property type="match status" value="1"/>
</dbReference>
<dbReference type="EMBL" id="JABBFR010000011">
    <property type="protein sequence ID" value="MBT0724633.1"/>
    <property type="molecule type" value="Genomic_DNA"/>
</dbReference>
<comment type="caution">
    <text evidence="3">The sequence shown here is derived from an EMBL/GenBank/DDBJ whole genome shotgun (WGS) entry which is preliminary data.</text>
</comment>
<evidence type="ECO:0000313" key="4">
    <source>
        <dbReference type="Proteomes" id="UP000790096"/>
    </source>
</evidence>
<dbReference type="RefSeq" id="WP_214237299.1">
    <property type="nucleotide sequence ID" value="NZ_JABBFR010000011.1"/>
</dbReference>
<organism evidence="3 4">
    <name type="scientific">Rosenbergiella gaditana</name>
    <dbReference type="NCBI Taxonomy" id="2726987"/>
    <lineage>
        <taxon>Bacteria</taxon>
        <taxon>Pseudomonadati</taxon>
        <taxon>Pseudomonadota</taxon>
        <taxon>Gammaproteobacteria</taxon>
        <taxon>Enterobacterales</taxon>
        <taxon>Erwiniaceae</taxon>
        <taxon>Rosenbergiella</taxon>
    </lineage>
</organism>
<feature type="domain" description="Fumarylacetoacetase-like C-terminal" evidence="2">
    <location>
        <begin position="5"/>
        <end position="194"/>
    </location>
</feature>
<gene>
    <name evidence="3" type="ORF">HH682_09335</name>
</gene>
<reference evidence="3 4" key="1">
    <citation type="submission" date="2020-04" db="EMBL/GenBank/DDBJ databases">
        <title>Genome sequencing of Rosenbergiella species.</title>
        <authorList>
            <person name="Alvarez-Perez S."/>
            <person name="Lievens B."/>
        </authorList>
    </citation>
    <scope>NUCLEOTIDE SEQUENCE [LARGE SCALE GENOMIC DNA]</scope>
    <source>
        <strain evidence="3 4">S61</strain>
    </source>
</reference>
<proteinExistence type="predicted"/>
<dbReference type="GO" id="GO:0016787">
    <property type="term" value="F:hydrolase activity"/>
    <property type="evidence" value="ECO:0007669"/>
    <property type="project" value="UniProtKB-KW"/>
</dbReference>
<accession>A0ABS5T0V6</accession>